<reference evidence="4 5" key="1">
    <citation type="submission" date="2020-01" db="EMBL/GenBank/DDBJ databases">
        <authorList>
            <person name="Gupta K D."/>
        </authorList>
    </citation>
    <scope>NUCLEOTIDE SEQUENCE [LARGE SCALE GENOMIC DNA]</scope>
</reference>
<dbReference type="AlphaFoldDB" id="A0A8S0W432"/>
<dbReference type="InterPro" id="IPR057989">
    <property type="entry name" value="TPR_RPAP1/MINIYO-like"/>
</dbReference>
<feature type="compositionally biased region" description="Basic and acidic residues" evidence="1">
    <location>
        <begin position="151"/>
        <end position="161"/>
    </location>
</feature>
<keyword evidence="5" id="KW-1185">Reference proteome</keyword>
<accession>A0A8S0W432</accession>
<protein>
    <recommendedName>
        <fullName evidence="6">RNA polymerase II-associated protein 1 C-terminal domain-containing protein</fullName>
    </recommendedName>
</protein>
<dbReference type="InterPro" id="IPR013929">
    <property type="entry name" value="RPAP1_C"/>
</dbReference>
<dbReference type="PANTHER" id="PTHR21483:SF18">
    <property type="entry name" value="RNA POLYMERASE II-ASSOCIATED PROTEIN 1"/>
    <property type="match status" value="1"/>
</dbReference>
<dbReference type="GO" id="GO:0006366">
    <property type="term" value="P:transcription by RNA polymerase II"/>
    <property type="evidence" value="ECO:0007669"/>
    <property type="project" value="InterPro"/>
</dbReference>
<evidence type="ECO:0000313" key="4">
    <source>
        <dbReference type="EMBL" id="CAA7261554.1"/>
    </source>
</evidence>
<evidence type="ECO:0000259" key="2">
    <source>
        <dbReference type="Pfam" id="PF08620"/>
    </source>
</evidence>
<dbReference type="Pfam" id="PF25766">
    <property type="entry name" value="TPR_RPAP1"/>
    <property type="match status" value="1"/>
</dbReference>
<dbReference type="Proteomes" id="UP000467700">
    <property type="component" value="Unassembled WGS sequence"/>
</dbReference>
<feature type="compositionally biased region" description="Basic and acidic residues" evidence="1">
    <location>
        <begin position="178"/>
        <end position="188"/>
    </location>
</feature>
<feature type="domain" description="RPAP1/MINIYO-like TPR repeats" evidence="3">
    <location>
        <begin position="1066"/>
        <end position="1171"/>
    </location>
</feature>
<gene>
    <name evidence="4" type="ORF">AAE3_LOCUS3682</name>
</gene>
<evidence type="ECO:0000313" key="5">
    <source>
        <dbReference type="Proteomes" id="UP000467700"/>
    </source>
</evidence>
<proteinExistence type="predicted"/>
<dbReference type="OrthoDB" id="348201at2759"/>
<name>A0A8S0W432_CYCAE</name>
<evidence type="ECO:0000259" key="3">
    <source>
        <dbReference type="Pfam" id="PF25766"/>
    </source>
</evidence>
<feature type="domain" description="RPAP1 C-terminal" evidence="2">
    <location>
        <begin position="301"/>
        <end position="367"/>
    </location>
</feature>
<sequence length="1258" mass="140009">MTSNLSIVGSVIERKSASPLPPKRPTTSTPKTGFPTVQHRSKSAFARNREEQQKPAMSRAKDVPIVLPSSRPIPPTVTTNWREQMSKENEDRVASMDIEEREEERRQILKRFGNNIGNVLRRARLARERQSTGESSGPPPDSQEDGVPITSEERKPLERPRSPPPSALVSPTNTRPSSRADRRLRFSELEPDDVYVYESAPPSPKRRVLALPPPDPSSDESVTSLGQWKGKMVAQNHEPEPEPRLMTDQKPDGCIEHNEPEEGTAEYIRQRFFPDAPKDDPNLVWMEAKPSDTDGESSSSSLRFDLHGDPIPPSVSLKLPTHLGLHHHAEGSHAGYTLDDVILLCRSTVPSQRTTMLGVLARIARRIARAGKAKVGGMNEVLGREEELRKRILAVGVEAFSERGGVGARAIEVVWECVVGWNPKFAIIEGLELQSPSDMAINTLPLDYFLPQVARVLSQRDTLPESADQLLSILHRLAQHNNIVAAHIVSTAKLLSNVLQTLLLTPLPPQDSSPLPNPLALHLFDTLASSSRSNALEIEKFADSLLRFLSFPPHSSPYSFALTNNLLTSTLRLYTTLASYGLYCHLAGDAVTQLAHLEQYIISKDCNLYPLQTAWANLIQTWTICAIDPHRTTPAHDIRWSQIVSWGWNSGIWELQNNLSTEEKGWATWAASWRAQAAWLEGSKVNAIKAGEQEKSDLVNIVKPCFEGGTASQILSAVLDTLQRGLTRYKNEDLAELDVLAGYSSILASILRLWLACLPSDLEGAPSSPPFTLPFSRLSELASRLLIHPLWSSTTSNSTLARLSHRQISEFLAYYLRFSRHLPGVSESLWMAQAFSILLRLGPGDEDTAASTIRTAAKLIGPSLPGARNIAISPKIWEQGGMSVLEPFLINTIRPNGEIHIGPLNPTPQSIRSATTQRLPTSQGRPELGLPLSRDWALAPLDHLLLSGDSAVFKSLPPSWNSSETEISRASLFLAKVVQETLLNFSLTPFVLSQDDAIFGCMKVMMLEHGQPQNDSSEEVFRDTVVEDLMKVLLDSYTFGSDRLSVPTAQDNLETVAARYLGPSVPFFQFYTDLVALYDAISFSHPLFAKLLLPPISMRYAQDYRKHLWTDFNHIIRTIRTPAKEVLSADIREYLYPIETDSQIIAAYLSSLLKNNAHEFLWLVALHHIASNIWPDLRESPSSEQNRAITLLKVLTEKGSHDLVRSVVQYRQNTSGKILLAPSCVETLEHDRKATRLDFISNHGQPSFDRLQHLLKDL</sequence>
<feature type="region of interest" description="Disordered" evidence="1">
    <location>
        <begin position="1"/>
        <end position="223"/>
    </location>
</feature>
<dbReference type="Pfam" id="PF08620">
    <property type="entry name" value="RPAP1_C"/>
    <property type="match status" value="1"/>
</dbReference>
<comment type="caution">
    <text evidence="4">The sequence shown here is derived from an EMBL/GenBank/DDBJ whole genome shotgun (WGS) entry which is preliminary data.</text>
</comment>
<dbReference type="EMBL" id="CACVBS010000033">
    <property type="protein sequence ID" value="CAA7261554.1"/>
    <property type="molecule type" value="Genomic_DNA"/>
</dbReference>
<organism evidence="4 5">
    <name type="scientific">Cyclocybe aegerita</name>
    <name type="common">Black poplar mushroom</name>
    <name type="synonym">Agrocybe aegerita</name>
    <dbReference type="NCBI Taxonomy" id="1973307"/>
    <lineage>
        <taxon>Eukaryota</taxon>
        <taxon>Fungi</taxon>
        <taxon>Dikarya</taxon>
        <taxon>Basidiomycota</taxon>
        <taxon>Agaricomycotina</taxon>
        <taxon>Agaricomycetes</taxon>
        <taxon>Agaricomycetidae</taxon>
        <taxon>Agaricales</taxon>
        <taxon>Agaricineae</taxon>
        <taxon>Bolbitiaceae</taxon>
        <taxon>Cyclocybe</taxon>
    </lineage>
</organism>
<evidence type="ECO:0000256" key="1">
    <source>
        <dbReference type="SAM" id="MobiDB-lite"/>
    </source>
</evidence>
<dbReference type="PANTHER" id="PTHR21483">
    <property type="entry name" value="RNA POLYMERASE II-ASSOCIATED PROTEIN 1"/>
    <property type="match status" value="1"/>
</dbReference>
<evidence type="ECO:0008006" key="6">
    <source>
        <dbReference type="Google" id="ProtNLM"/>
    </source>
</evidence>
<feature type="compositionally biased region" description="Basic and acidic residues" evidence="1">
    <location>
        <begin position="84"/>
        <end position="94"/>
    </location>
</feature>
<dbReference type="InterPro" id="IPR039913">
    <property type="entry name" value="RPAP1/Rba50"/>
</dbReference>